<evidence type="ECO:0000259" key="1">
    <source>
        <dbReference type="Pfam" id="PF07179"/>
    </source>
</evidence>
<feature type="domain" description="TY-Chap N-terminal" evidence="2">
    <location>
        <begin position="1"/>
        <end position="117"/>
    </location>
</feature>
<dbReference type="Pfam" id="PF07179">
    <property type="entry name" value="SseB"/>
    <property type="match status" value="1"/>
</dbReference>
<accession>A0ABS7FWX1</accession>
<sequence>MDWEDFAGRLTRELSRLADGCFVIVQGTTGLPYTQAIRTAGALEAEAVGSDFLPKPLTARQQRRLAALGWEEPDGRDRRNWSFRLALPGSPRDFEYLAGRMVAAFRDVYGLRGPLELVYQAGGTRAGEGLALPGLGIPAAVPEGEDAAPAKDVESGLAAARKRGDQRRYLRLLTGATLYLPAGEDVAEGAAHQYATAQFGDETFVLAFTSPEAMSKSLRGQAQRHRAFAPADLAAAWPHPEWRLAVNPGLPSAAFLDAAALRPAERAKADGKRSAEPRPRPGTPAAAFVIMQKVVRPEHVAHYLDGGYDRVAGYVHRVVDVRRLDSPGRIVRALGLTYEGAPFGAADEELHVIRWPAVKPALFRTPLGGIDEWSMGIVPGGWVIEKAPFPGSGYAPGEGAAIPEFKINSQRLPHGAEMYRIGREGSVTLVAGYDADRRQWRRTAPPSPGGGR</sequence>
<keyword evidence="4" id="KW-1185">Reference proteome</keyword>
<name>A0ABS7FWX1_9ACTN</name>
<protein>
    <submittedName>
        <fullName evidence="3">SseB family protein</fullName>
    </submittedName>
</protein>
<comment type="caution">
    <text evidence="3">The sequence shown here is derived from an EMBL/GenBank/DDBJ whole genome shotgun (WGS) entry which is preliminary data.</text>
</comment>
<dbReference type="Pfam" id="PF22552">
    <property type="entry name" value="TY-Chap3"/>
    <property type="match status" value="1"/>
</dbReference>
<feature type="domain" description="SseB protein N-terminal" evidence="1">
    <location>
        <begin position="157"/>
        <end position="262"/>
    </location>
</feature>
<proteinExistence type="predicted"/>
<dbReference type="InterPro" id="IPR009839">
    <property type="entry name" value="SseB_N"/>
</dbReference>
<organism evidence="3 4">
    <name type="scientific">Actinomadura parmotrematis</name>
    <dbReference type="NCBI Taxonomy" id="2864039"/>
    <lineage>
        <taxon>Bacteria</taxon>
        <taxon>Bacillati</taxon>
        <taxon>Actinomycetota</taxon>
        <taxon>Actinomycetes</taxon>
        <taxon>Streptosporangiales</taxon>
        <taxon>Thermomonosporaceae</taxon>
        <taxon>Actinomadura</taxon>
    </lineage>
</organism>
<reference evidence="3 4" key="1">
    <citation type="submission" date="2021-07" db="EMBL/GenBank/DDBJ databases">
        <title>Actinomadura sp. PM05-2 isolated from lichen.</title>
        <authorList>
            <person name="Somphong A."/>
            <person name="Phongsopitanun W."/>
            <person name="Tanasupawat S."/>
            <person name="Peongsungnone V."/>
        </authorList>
    </citation>
    <scope>NUCLEOTIDE SEQUENCE [LARGE SCALE GENOMIC DNA]</scope>
    <source>
        <strain evidence="3 4">PM05-2</strain>
    </source>
</reference>
<evidence type="ECO:0000313" key="4">
    <source>
        <dbReference type="Proteomes" id="UP000774570"/>
    </source>
</evidence>
<evidence type="ECO:0000259" key="2">
    <source>
        <dbReference type="Pfam" id="PF22552"/>
    </source>
</evidence>
<dbReference type="InterPro" id="IPR054344">
    <property type="entry name" value="TY-Chap_N"/>
</dbReference>
<dbReference type="EMBL" id="JAIBOA010000013">
    <property type="protein sequence ID" value="MBW8484926.1"/>
    <property type="molecule type" value="Genomic_DNA"/>
</dbReference>
<evidence type="ECO:0000313" key="3">
    <source>
        <dbReference type="EMBL" id="MBW8484926.1"/>
    </source>
</evidence>
<gene>
    <name evidence="3" type="ORF">K1Y72_21265</name>
</gene>
<dbReference type="Proteomes" id="UP000774570">
    <property type="component" value="Unassembled WGS sequence"/>
</dbReference>
<dbReference type="RefSeq" id="WP_220168150.1">
    <property type="nucleotide sequence ID" value="NZ_JAIBOA010000013.1"/>
</dbReference>